<organism evidence="2 3">
    <name type="scientific">Pleurodeles waltl</name>
    <name type="common">Iberian ribbed newt</name>
    <dbReference type="NCBI Taxonomy" id="8319"/>
    <lineage>
        <taxon>Eukaryota</taxon>
        <taxon>Metazoa</taxon>
        <taxon>Chordata</taxon>
        <taxon>Craniata</taxon>
        <taxon>Vertebrata</taxon>
        <taxon>Euteleostomi</taxon>
        <taxon>Amphibia</taxon>
        <taxon>Batrachia</taxon>
        <taxon>Caudata</taxon>
        <taxon>Salamandroidea</taxon>
        <taxon>Salamandridae</taxon>
        <taxon>Pleurodelinae</taxon>
        <taxon>Pleurodeles</taxon>
    </lineage>
</organism>
<feature type="compositionally biased region" description="Low complexity" evidence="1">
    <location>
        <begin position="94"/>
        <end position="111"/>
    </location>
</feature>
<accession>A0AAV7LQJ0</accession>
<protein>
    <submittedName>
        <fullName evidence="2">Uncharacterized protein</fullName>
    </submittedName>
</protein>
<sequence length="143" mass="15320">MVPRRGESPACGLRPGQRRRAARYLRGLRLPGRGSICLPLPGRHRPQAPGIRSTGSRGPGHLRGTPATDPLGPGPPRLFRGNDQPRLPPGAPGGRRLPPRSQRPQQSPARRVCQGARITARSVGWLPPPMQSGLRDSLVPSGI</sequence>
<dbReference type="EMBL" id="JANPWB010000015">
    <property type="protein sequence ID" value="KAJ1092849.1"/>
    <property type="molecule type" value="Genomic_DNA"/>
</dbReference>
<feature type="compositionally biased region" description="Low complexity" evidence="1">
    <location>
        <begin position="24"/>
        <end position="34"/>
    </location>
</feature>
<keyword evidence="3" id="KW-1185">Reference proteome</keyword>
<dbReference type="Proteomes" id="UP001066276">
    <property type="component" value="Chromosome 11"/>
</dbReference>
<dbReference type="AlphaFoldDB" id="A0AAV7LQJ0"/>
<proteinExistence type="predicted"/>
<evidence type="ECO:0000313" key="2">
    <source>
        <dbReference type="EMBL" id="KAJ1092849.1"/>
    </source>
</evidence>
<gene>
    <name evidence="2" type="ORF">NDU88_005959</name>
</gene>
<comment type="caution">
    <text evidence="2">The sequence shown here is derived from an EMBL/GenBank/DDBJ whole genome shotgun (WGS) entry which is preliminary data.</text>
</comment>
<evidence type="ECO:0000256" key="1">
    <source>
        <dbReference type="SAM" id="MobiDB-lite"/>
    </source>
</evidence>
<feature type="region of interest" description="Disordered" evidence="1">
    <location>
        <begin position="24"/>
        <end position="143"/>
    </location>
</feature>
<reference evidence="2" key="1">
    <citation type="journal article" date="2022" name="bioRxiv">
        <title>Sequencing and chromosome-scale assembly of the giantPleurodeles waltlgenome.</title>
        <authorList>
            <person name="Brown T."/>
            <person name="Elewa A."/>
            <person name="Iarovenko S."/>
            <person name="Subramanian E."/>
            <person name="Araus A.J."/>
            <person name="Petzold A."/>
            <person name="Susuki M."/>
            <person name="Suzuki K.-i.T."/>
            <person name="Hayashi T."/>
            <person name="Toyoda A."/>
            <person name="Oliveira C."/>
            <person name="Osipova E."/>
            <person name="Leigh N.D."/>
            <person name="Simon A."/>
            <person name="Yun M.H."/>
        </authorList>
    </citation>
    <scope>NUCLEOTIDE SEQUENCE</scope>
    <source>
        <strain evidence="2">20211129_DDA</strain>
        <tissue evidence="2">Liver</tissue>
    </source>
</reference>
<evidence type="ECO:0000313" key="3">
    <source>
        <dbReference type="Proteomes" id="UP001066276"/>
    </source>
</evidence>
<name>A0AAV7LQJ0_PLEWA</name>